<reference evidence="1" key="1">
    <citation type="journal article" date="2017" name="Proc. Natl. Acad. Sci. U.S.A.">
        <title>Comparative genomics uncovers the prolific and distinctive metabolic potential of the cyanobacterial genus Moorea.</title>
        <authorList>
            <person name="Leao T."/>
            <person name="Castelao G."/>
            <person name="Korobeynikov A."/>
            <person name="Monroe E.A."/>
            <person name="Podell S."/>
            <person name="Glukhov E."/>
            <person name="Allen E.E."/>
            <person name="Gerwick W.H."/>
            <person name="Gerwick L."/>
        </authorList>
    </citation>
    <scope>NUCLEOTIDE SEQUENCE</scope>
    <source>
        <strain evidence="1">JHB</strain>
    </source>
</reference>
<sequence length="47" mass="5090">MAHGFVCGTCVRTQTHALPPQDRTASPVPLLHRYSLFPVTCSEVPAP</sequence>
<name>A0A9Q9STR8_MOOP1</name>
<dbReference type="Proteomes" id="UP000176944">
    <property type="component" value="Chromosome"/>
</dbReference>
<organism evidence="1">
    <name type="scientific">Moorena producens (strain JHB)</name>
    <dbReference type="NCBI Taxonomy" id="1454205"/>
    <lineage>
        <taxon>Bacteria</taxon>
        <taxon>Bacillati</taxon>
        <taxon>Cyanobacteriota</taxon>
        <taxon>Cyanophyceae</taxon>
        <taxon>Coleofasciculales</taxon>
        <taxon>Coleofasciculaceae</taxon>
        <taxon>Moorena</taxon>
    </lineage>
</organism>
<dbReference type="AlphaFoldDB" id="A0A9Q9STR8"/>
<dbReference type="EMBL" id="CP017708">
    <property type="protein sequence ID" value="WAN69461.1"/>
    <property type="molecule type" value="Genomic_DNA"/>
</dbReference>
<evidence type="ECO:0000313" key="1">
    <source>
        <dbReference type="EMBL" id="WAN69461.1"/>
    </source>
</evidence>
<proteinExistence type="predicted"/>
<reference evidence="1" key="2">
    <citation type="submission" date="2022-10" db="EMBL/GenBank/DDBJ databases">
        <authorList>
            <person name="Ngo T.-E."/>
        </authorList>
    </citation>
    <scope>NUCLEOTIDE SEQUENCE</scope>
    <source>
        <strain evidence="1">JHB</strain>
    </source>
</reference>
<protein>
    <submittedName>
        <fullName evidence="1">Uncharacterized protein</fullName>
    </submittedName>
</protein>
<accession>A0A9Q9STR8</accession>
<gene>
    <name evidence="1" type="ORF">BJP36_35820</name>
</gene>